<proteinExistence type="predicted"/>
<name>A0ABU6YI78_9FABA</name>
<evidence type="ECO:0000313" key="3">
    <source>
        <dbReference type="Proteomes" id="UP001341840"/>
    </source>
</evidence>
<keyword evidence="3" id="KW-1185">Reference proteome</keyword>
<gene>
    <name evidence="2" type="ORF">PIB30_056732</name>
</gene>
<comment type="caution">
    <text evidence="2">The sequence shown here is derived from an EMBL/GenBank/DDBJ whole genome shotgun (WGS) entry which is preliminary data.</text>
</comment>
<accession>A0ABU6YI78</accession>
<feature type="domain" description="Transposase MuDR plant" evidence="1">
    <location>
        <begin position="40"/>
        <end position="99"/>
    </location>
</feature>
<evidence type="ECO:0000313" key="2">
    <source>
        <dbReference type="EMBL" id="MED6209646.1"/>
    </source>
</evidence>
<protein>
    <recommendedName>
        <fullName evidence="1">Transposase MuDR plant domain-containing protein</fullName>
    </recommendedName>
</protein>
<sequence length="234" mass="27109">MSSPKRLDPKETRSRRRILSRNRLIKRHASRGTTPSRYAFEFRVGHQFSTREAVHMAVKNYNIRRASEYRVVESDPYKYVCRCKRYDAGCPWSLRVALRTNLGYWYVFRGSGDVPLIIKPVQSFRVLRVSLRGYGRLVALSGPDLPRPGVLERPLRAISNKKLRNNFFLPRKVNMKEGREKMRQVSGPATLYRTRSYLGLCSPEIAISSRALHARDMVGIRICVLSWALHARDT</sequence>
<reference evidence="2 3" key="1">
    <citation type="journal article" date="2023" name="Plants (Basel)">
        <title>Bridging the Gap: Combining Genomics and Transcriptomics Approaches to Understand Stylosanthes scabra, an Orphan Legume from the Brazilian Caatinga.</title>
        <authorList>
            <person name="Ferreira-Neto J.R.C."/>
            <person name="da Silva M.D."/>
            <person name="Binneck E."/>
            <person name="de Melo N.F."/>
            <person name="da Silva R.H."/>
            <person name="de Melo A.L.T.M."/>
            <person name="Pandolfi V."/>
            <person name="Bustamante F.O."/>
            <person name="Brasileiro-Vidal A.C."/>
            <person name="Benko-Iseppon A.M."/>
        </authorList>
    </citation>
    <scope>NUCLEOTIDE SEQUENCE [LARGE SCALE GENOMIC DNA]</scope>
    <source>
        <tissue evidence="2">Leaves</tissue>
    </source>
</reference>
<dbReference type="Pfam" id="PF03108">
    <property type="entry name" value="DBD_Tnp_Mut"/>
    <property type="match status" value="1"/>
</dbReference>
<dbReference type="EMBL" id="JASCZI010242112">
    <property type="protein sequence ID" value="MED6209646.1"/>
    <property type="molecule type" value="Genomic_DNA"/>
</dbReference>
<dbReference type="Proteomes" id="UP001341840">
    <property type="component" value="Unassembled WGS sequence"/>
</dbReference>
<evidence type="ECO:0000259" key="1">
    <source>
        <dbReference type="Pfam" id="PF03108"/>
    </source>
</evidence>
<organism evidence="2 3">
    <name type="scientific">Stylosanthes scabra</name>
    <dbReference type="NCBI Taxonomy" id="79078"/>
    <lineage>
        <taxon>Eukaryota</taxon>
        <taxon>Viridiplantae</taxon>
        <taxon>Streptophyta</taxon>
        <taxon>Embryophyta</taxon>
        <taxon>Tracheophyta</taxon>
        <taxon>Spermatophyta</taxon>
        <taxon>Magnoliopsida</taxon>
        <taxon>eudicotyledons</taxon>
        <taxon>Gunneridae</taxon>
        <taxon>Pentapetalae</taxon>
        <taxon>rosids</taxon>
        <taxon>fabids</taxon>
        <taxon>Fabales</taxon>
        <taxon>Fabaceae</taxon>
        <taxon>Papilionoideae</taxon>
        <taxon>50 kb inversion clade</taxon>
        <taxon>dalbergioids sensu lato</taxon>
        <taxon>Dalbergieae</taxon>
        <taxon>Pterocarpus clade</taxon>
        <taxon>Stylosanthes</taxon>
    </lineage>
</organism>
<dbReference type="InterPro" id="IPR004332">
    <property type="entry name" value="Transposase_MuDR"/>
</dbReference>